<dbReference type="PANTHER" id="PTHR39328:SF1">
    <property type="entry name" value="BLL2871 PROTEIN"/>
    <property type="match status" value="1"/>
</dbReference>
<name>X0RTW7_9ZZZZ</name>
<evidence type="ECO:0000313" key="1">
    <source>
        <dbReference type="EMBL" id="GAF72238.1"/>
    </source>
</evidence>
<sequence length="279" mass="29127">MGSGRSSDLRDAVALAVVLAVVASAQATWSIVIADSETKEVAVGTVTCLNNYDLLAIVPVVVVGKGGAACQASGDFDGIRRPVIWEHLILGTPPEEILEILAEIPGHQSRQYGIADTLGRMVTFTGGSCGQWAGGMVGTDGSMVYAIQGNVLAGECVVTAIEEAILSAEGDVPDKLMAGMWAAFVSGGDGRCSCSPYQPTSCGCPPEEFEKSGHIGGMVVARIGDIDDPLCDAGGCADGDYFMRLNVAFQGSGEPDPVIQLLWQFEQWRVELMGLPDAI</sequence>
<comment type="caution">
    <text evidence="1">The sequence shown here is derived from an EMBL/GenBank/DDBJ whole genome shotgun (WGS) entry which is preliminary data.</text>
</comment>
<dbReference type="EMBL" id="BARS01006687">
    <property type="protein sequence ID" value="GAF72238.1"/>
    <property type="molecule type" value="Genomic_DNA"/>
</dbReference>
<accession>X0RTW7</accession>
<dbReference type="InterPro" id="IPR029055">
    <property type="entry name" value="Ntn_hydrolases_N"/>
</dbReference>
<gene>
    <name evidence="1" type="ORF">S01H1_12988</name>
</gene>
<reference evidence="1" key="1">
    <citation type="journal article" date="2014" name="Front. Microbiol.">
        <title>High frequency of phylogenetically diverse reductive dehalogenase-homologous genes in deep subseafloor sedimentary metagenomes.</title>
        <authorList>
            <person name="Kawai M."/>
            <person name="Futagami T."/>
            <person name="Toyoda A."/>
            <person name="Takaki Y."/>
            <person name="Nishi S."/>
            <person name="Hori S."/>
            <person name="Arai W."/>
            <person name="Tsubouchi T."/>
            <person name="Morono Y."/>
            <person name="Uchiyama I."/>
            <person name="Ito T."/>
            <person name="Fujiyama A."/>
            <person name="Inagaki F."/>
            <person name="Takami H."/>
        </authorList>
    </citation>
    <scope>NUCLEOTIDE SEQUENCE</scope>
    <source>
        <strain evidence="1">Expedition CK06-06</strain>
    </source>
</reference>
<evidence type="ECO:0008006" key="2">
    <source>
        <dbReference type="Google" id="ProtNLM"/>
    </source>
</evidence>
<proteinExistence type="predicted"/>
<feature type="non-terminal residue" evidence="1">
    <location>
        <position position="279"/>
    </location>
</feature>
<organism evidence="1">
    <name type="scientific">marine sediment metagenome</name>
    <dbReference type="NCBI Taxonomy" id="412755"/>
    <lineage>
        <taxon>unclassified sequences</taxon>
        <taxon>metagenomes</taxon>
        <taxon>ecological metagenomes</taxon>
    </lineage>
</organism>
<protein>
    <recommendedName>
        <fullName evidence="2">DUF1028 domain-containing protein</fullName>
    </recommendedName>
</protein>
<dbReference type="InterPro" id="IPR010430">
    <property type="entry name" value="DUF1028"/>
</dbReference>
<dbReference type="AlphaFoldDB" id="X0RTW7"/>
<dbReference type="Pfam" id="PF06267">
    <property type="entry name" value="DUF1028"/>
    <property type="match status" value="1"/>
</dbReference>
<dbReference type="PANTHER" id="PTHR39328">
    <property type="entry name" value="BLL2871 PROTEIN"/>
    <property type="match status" value="1"/>
</dbReference>
<dbReference type="Gene3D" id="3.60.20.10">
    <property type="entry name" value="Glutamine Phosphoribosylpyrophosphate, subunit 1, domain 1"/>
    <property type="match status" value="1"/>
</dbReference>
<dbReference type="SUPFAM" id="SSF56235">
    <property type="entry name" value="N-terminal nucleophile aminohydrolases (Ntn hydrolases)"/>
    <property type="match status" value="1"/>
</dbReference>